<sequence length="574" mass="66787">MILESVEHGPLIWTMVEENGVIRTKKYAELSAAEKIQERVQLLMQGTSLTKQERECKLYDAFDKFTHIKGESIHTYYLRFTQLINDMNVYKMKMKQFQVNTKFLNCLPPKWSKFVNDVKLVKDLHTSNYDQLHTYLEQHELHANEVRLMLERNQDLLVFPKQPRNAAWFKEKAMLAEAHEAGQILDEEQLVFLADPRIPADQAQTIIPHNDTFQTEDLDTYDSDYDDLLNAQAVLMANISNYGFDVISEVPNSKTYLNDMDNQKRSFVFSMRINEKQKTLSSTQAKDTNQEKLYLLHMDFCSPMRVASINGKRDDWDRLFQPMFDEYFNTPTIDVSPVQEAAAPRAKVLADSPMSISINQGAPSTSISSSQEQEHSLIISQEPKNFKQAMTKPSWIDAMQEEIHEFERFKVWELVPVQITQEEGIDFEESFAPVARIEATRIFVANAAHKNMIYQMDVKTAFLNIKLKEEVYVLQLEGFVDQGNPSHVYKLKRLFTVSNKQHVHDYGFQFNKVSLYYDNKSAIALCCKNVQHSRAKHIDVRYHFIKERIGNGIVKLYFVRTEYHLADIFTKPLP</sequence>
<feature type="domain" description="Reverse transcriptase Ty1/copia-type" evidence="1">
    <location>
        <begin position="381"/>
        <end position="493"/>
    </location>
</feature>
<dbReference type="InterPro" id="IPR013103">
    <property type="entry name" value="RVT_2"/>
</dbReference>
<dbReference type="Pfam" id="PF07727">
    <property type="entry name" value="RVT_2"/>
    <property type="match status" value="1"/>
</dbReference>
<dbReference type="AlphaFoldDB" id="A0A699IAX0"/>
<proteinExistence type="predicted"/>
<comment type="caution">
    <text evidence="2">The sequence shown here is derived from an EMBL/GenBank/DDBJ whole genome shotgun (WGS) entry which is preliminary data.</text>
</comment>
<dbReference type="EMBL" id="BKCJ010275174">
    <property type="protein sequence ID" value="GEZ40709.1"/>
    <property type="molecule type" value="Genomic_DNA"/>
</dbReference>
<reference evidence="2" key="1">
    <citation type="journal article" date="2019" name="Sci. Rep.">
        <title>Draft genome of Tanacetum cinerariifolium, the natural source of mosquito coil.</title>
        <authorList>
            <person name="Yamashiro T."/>
            <person name="Shiraishi A."/>
            <person name="Satake H."/>
            <person name="Nakayama K."/>
        </authorList>
    </citation>
    <scope>NUCLEOTIDE SEQUENCE</scope>
</reference>
<accession>A0A699IAX0</accession>
<evidence type="ECO:0000259" key="1">
    <source>
        <dbReference type="Pfam" id="PF07727"/>
    </source>
</evidence>
<name>A0A699IAX0_TANCI</name>
<dbReference type="CDD" id="cd09272">
    <property type="entry name" value="RNase_HI_RT_Ty1"/>
    <property type="match status" value="1"/>
</dbReference>
<evidence type="ECO:0000313" key="2">
    <source>
        <dbReference type="EMBL" id="GEZ40709.1"/>
    </source>
</evidence>
<gene>
    <name evidence="2" type="ORF">Tci_512682</name>
</gene>
<protein>
    <recommendedName>
        <fullName evidence="1">Reverse transcriptase Ty1/copia-type domain-containing protein</fullName>
    </recommendedName>
</protein>
<organism evidence="2">
    <name type="scientific">Tanacetum cinerariifolium</name>
    <name type="common">Dalmatian daisy</name>
    <name type="synonym">Chrysanthemum cinerariifolium</name>
    <dbReference type="NCBI Taxonomy" id="118510"/>
    <lineage>
        <taxon>Eukaryota</taxon>
        <taxon>Viridiplantae</taxon>
        <taxon>Streptophyta</taxon>
        <taxon>Embryophyta</taxon>
        <taxon>Tracheophyta</taxon>
        <taxon>Spermatophyta</taxon>
        <taxon>Magnoliopsida</taxon>
        <taxon>eudicotyledons</taxon>
        <taxon>Gunneridae</taxon>
        <taxon>Pentapetalae</taxon>
        <taxon>asterids</taxon>
        <taxon>campanulids</taxon>
        <taxon>Asterales</taxon>
        <taxon>Asteraceae</taxon>
        <taxon>Asteroideae</taxon>
        <taxon>Anthemideae</taxon>
        <taxon>Anthemidinae</taxon>
        <taxon>Tanacetum</taxon>
    </lineage>
</organism>